<dbReference type="GO" id="GO:0008593">
    <property type="term" value="P:regulation of Notch signaling pathway"/>
    <property type="evidence" value="ECO:0007669"/>
    <property type="project" value="TreeGrafter"/>
</dbReference>
<keyword evidence="11" id="KW-0325">Glycoprotein</keyword>
<dbReference type="GO" id="GO:0046922">
    <property type="term" value="F:peptide-O-fucosyltransferase activity"/>
    <property type="evidence" value="ECO:0007669"/>
    <property type="project" value="UniProtKB-EC"/>
</dbReference>
<name>A0A814N6U7_9BILA</name>
<protein>
    <recommendedName>
        <fullName evidence="5">GDP-fucose protein O-fucosyltransferase 1</fullName>
        <ecNumber evidence="4">2.4.1.221</ecNumber>
    </recommendedName>
    <alternativeName>
        <fullName evidence="14">Peptide-O-fucosyltransferase 1</fullName>
    </alternativeName>
</protein>
<dbReference type="UniPathway" id="UPA00378"/>
<dbReference type="EMBL" id="CAJOBD010001506">
    <property type="protein sequence ID" value="CAF3806508.1"/>
    <property type="molecule type" value="Genomic_DNA"/>
</dbReference>
<reference evidence="18" key="1">
    <citation type="submission" date="2021-02" db="EMBL/GenBank/DDBJ databases">
        <authorList>
            <person name="Nowell W R."/>
        </authorList>
    </citation>
    <scope>NUCLEOTIDE SEQUENCE</scope>
</reference>
<evidence type="ECO:0000313" key="19">
    <source>
        <dbReference type="EMBL" id="CAF3806508.1"/>
    </source>
</evidence>
<keyword evidence="9" id="KW-0914">Notch signaling pathway</keyword>
<evidence type="ECO:0000256" key="5">
    <source>
        <dbReference type="ARBA" id="ARBA00021745"/>
    </source>
</evidence>
<evidence type="ECO:0000256" key="9">
    <source>
        <dbReference type="ARBA" id="ARBA00022976"/>
    </source>
</evidence>
<dbReference type="Gene3D" id="3.40.50.11350">
    <property type="match status" value="1"/>
</dbReference>
<dbReference type="Gene3D" id="3.40.50.11340">
    <property type="match status" value="1"/>
</dbReference>
<evidence type="ECO:0000256" key="15">
    <source>
        <dbReference type="ARBA" id="ARBA00047273"/>
    </source>
</evidence>
<evidence type="ECO:0000256" key="8">
    <source>
        <dbReference type="ARBA" id="ARBA00022824"/>
    </source>
</evidence>
<evidence type="ECO:0000313" key="18">
    <source>
        <dbReference type="EMBL" id="CAF1089175.1"/>
    </source>
</evidence>
<feature type="chain" id="PRO_5035601912" description="GDP-fucose protein O-fucosyltransferase 1" evidence="17">
    <location>
        <begin position="21"/>
        <end position="366"/>
    </location>
</feature>
<keyword evidence="10" id="KW-1015">Disulfide bond</keyword>
<organism evidence="18 20">
    <name type="scientific">Rotaria sordida</name>
    <dbReference type="NCBI Taxonomy" id="392033"/>
    <lineage>
        <taxon>Eukaryota</taxon>
        <taxon>Metazoa</taxon>
        <taxon>Spiralia</taxon>
        <taxon>Gnathifera</taxon>
        <taxon>Rotifera</taxon>
        <taxon>Eurotatoria</taxon>
        <taxon>Bdelloidea</taxon>
        <taxon>Philodinida</taxon>
        <taxon>Philodinidae</taxon>
        <taxon>Rotaria</taxon>
    </lineage>
</organism>
<comment type="pathway">
    <text evidence="2">Protein modification; protein glycosylation.</text>
</comment>
<evidence type="ECO:0000256" key="7">
    <source>
        <dbReference type="ARBA" id="ARBA00022679"/>
    </source>
</evidence>
<keyword evidence="7" id="KW-0808">Transferase</keyword>
<evidence type="ECO:0000256" key="10">
    <source>
        <dbReference type="ARBA" id="ARBA00023157"/>
    </source>
</evidence>
<proteinExistence type="inferred from homology"/>
<evidence type="ECO:0000256" key="1">
    <source>
        <dbReference type="ARBA" id="ARBA00004240"/>
    </source>
</evidence>
<dbReference type="GO" id="GO:0005783">
    <property type="term" value="C:endoplasmic reticulum"/>
    <property type="evidence" value="ECO:0007669"/>
    <property type="project" value="UniProtKB-SubCell"/>
</dbReference>
<evidence type="ECO:0000256" key="4">
    <source>
        <dbReference type="ARBA" id="ARBA00012196"/>
    </source>
</evidence>
<keyword evidence="8" id="KW-0256">Endoplasmic reticulum</keyword>
<evidence type="ECO:0000256" key="14">
    <source>
        <dbReference type="ARBA" id="ARBA00033080"/>
    </source>
</evidence>
<keyword evidence="12" id="KW-0294">Fucose metabolism</keyword>
<evidence type="ECO:0000256" key="11">
    <source>
        <dbReference type="ARBA" id="ARBA00023180"/>
    </source>
</evidence>
<dbReference type="CDD" id="cd11302">
    <property type="entry name" value="O-FucT-1"/>
    <property type="match status" value="1"/>
</dbReference>
<evidence type="ECO:0000256" key="13">
    <source>
        <dbReference type="ARBA" id="ARBA00023277"/>
    </source>
</evidence>
<evidence type="ECO:0000256" key="2">
    <source>
        <dbReference type="ARBA" id="ARBA00004922"/>
    </source>
</evidence>
<sequence length="366" mass="42972">MNLFLLGIIIFLLFVLDVRTNEEQYEIDPNGYIIFCLCMGRFGNQAEHFLGGLAFAKLLNRTLIVPPWRTYKNIPYSEWFQLESLVSYHRVIDAQDFMEKLAPRVWPPESRIGFCWLPADKSKSDCKMKDGNPFEPFWNELNVDFIDTVTYQLNYDEYSIDQWNQLFPSVRYPVIALKGAPASFPMEARYRYLQKYMNWSENIINEVQQHQQKLFNNESYIGIHLRNDLDWKRACADVESYKTRSYMASPQCLDLPSSSYTFVTHKMCYPSDDDILRLLKNVVLRTRIHNIYVATDKRPMIKEIEEYLSAQHVQVKHLDPWLPVIDVAMLTHANYFIGNCVSSFTAIVKRARDVKDLPSAFWGFSN</sequence>
<keyword evidence="17" id="KW-0732">Signal</keyword>
<dbReference type="Pfam" id="PF10250">
    <property type="entry name" value="O-FucT"/>
    <property type="match status" value="1"/>
</dbReference>
<dbReference type="AlphaFoldDB" id="A0A814N6U7"/>
<comment type="subcellular location">
    <subcellularLocation>
        <location evidence="1">Endoplasmic reticulum</location>
    </subcellularLocation>
</comment>
<evidence type="ECO:0000256" key="12">
    <source>
        <dbReference type="ARBA" id="ARBA00023253"/>
    </source>
</evidence>
<comment type="caution">
    <text evidence="18">The sequence shown here is derived from an EMBL/GenBank/DDBJ whole genome shotgun (WGS) entry which is preliminary data.</text>
</comment>
<dbReference type="EMBL" id="CAJNOT010000826">
    <property type="protein sequence ID" value="CAF1089175.1"/>
    <property type="molecule type" value="Genomic_DNA"/>
</dbReference>
<comment type="catalytic activity">
    <reaction evidence="15">
        <text>L-threonyl-[protein] + GDP-beta-L-fucose = 3-O-(alpha-L-fucosyl)-L-threonyl-[protein] + GDP + H(+)</text>
        <dbReference type="Rhea" id="RHEA:70491"/>
        <dbReference type="Rhea" id="RHEA-COMP:11060"/>
        <dbReference type="Rhea" id="RHEA-COMP:17915"/>
        <dbReference type="ChEBI" id="CHEBI:15378"/>
        <dbReference type="ChEBI" id="CHEBI:30013"/>
        <dbReference type="ChEBI" id="CHEBI:57273"/>
        <dbReference type="ChEBI" id="CHEBI:58189"/>
        <dbReference type="ChEBI" id="CHEBI:189631"/>
        <dbReference type="EC" id="2.4.1.221"/>
    </reaction>
    <physiologicalReaction direction="left-to-right" evidence="15">
        <dbReference type="Rhea" id="RHEA:70492"/>
    </physiologicalReaction>
</comment>
<feature type="signal peptide" evidence="17">
    <location>
        <begin position="1"/>
        <end position="20"/>
    </location>
</feature>
<dbReference type="Proteomes" id="UP000663836">
    <property type="component" value="Unassembled WGS sequence"/>
</dbReference>
<evidence type="ECO:0000256" key="3">
    <source>
        <dbReference type="ARBA" id="ARBA00010626"/>
    </source>
</evidence>
<evidence type="ECO:0000256" key="6">
    <source>
        <dbReference type="ARBA" id="ARBA00022676"/>
    </source>
</evidence>
<comment type="similarity">
    <text evidence="3">Belongs to the glycosyltransferase 65 family.</text>
</comment>
<gene>
    <name evidence="19" type="ORF">JBS370_LOCUS15610</name>
    <name evidence="18" type="ORF">ZHD862_LOCUS16998</name>
</gene>
<dbReference type="PANTHER" id="PTHR21420">
    <property type="entry name" value="GDP-FUCOSE PROTEIN O-FUCOSYLTRANSFERASE 1"/>
    <property type="match status" value="1"/>
</dbReference>
<dbReference type="InterPro" id="IPR039922">
    <property type="entry name" value="POFUT1"/>
</dbReference>
<accession>A0A814N6U7</accession>
<evidence type="ECO:0000256" key="17">
    <source>
        <dbReference type="SAM" id="SignalP"/>
    </source>
</evidence>
<keyword evidence="13" id="KW-0119">Carbohydrate metabolism</keyword>
<dbReference type="InterPro" id="IPR019378">
    <property type="entry name" value="GDP-Fuc_O-FucTrfase"/>
</dbReference>
<dbReference type="PANTHER" id="PTHR21420:SF9">
    <property type="entry name" value="GDP-FUCOSE PROTEIN O-FUCOSYLTRANSFERASE 1"/>
    <property type="match status" value="1"/>
</dbReference>
<evidence type="ECO:0000256" key="16">
    <source>
        <dbReference type="ARBA" id="ARBA00048647"/>
    </source>
</evidence>
<keyword evidence="6" id="KW-0328">Glycosyltransferase</keyword>
<comment type="catalytic activity">
    <reaction evidence="16">
        <text>L-seryl-[protein] + GDP-beta-L-fucose = 3-O-(alpha-L-fucosyl)-L-seryl-[protein] + GDP + H(+)</text>
        <dbReference type="Rhea" id="RHEA:63644"/>
        <dbReference type="Rhea" id="RHEA-COMP:9863"/>
        <dbReference type="Rhea" id="RHEA-COMP:17914"/>
        <dbReference type="ChEBI" id="CHEBI:15378"/>
        <dbReference type="ChEBI" id="CHEBI:29999"/>
        <dbReference type="ChEBI" id="CHEBI:57273"/>
        <dbReference type="ChEBI" id="CHEBI:58189"/>
        <dbReference type="ChEBI" id="CHEBI:189632"/>
        <dbReference type="EC" id="2.4.1.221"/>
    </reaction>
    <physiologicalReaction direction="left-to-right" evidence="16">
        <dbReference type="Rhea" id="RHEA:63645"/>
    </physiologicalReaction>
</comment>
<dbReference type="Proteomes" id="UP000663864">
    <property type="component" value="Unassembled WGS sequence"/>
</dbReference>
<dbReference type="GO" id="GO:0006004">
    <property type="term" value="P:fucose metabolic process"/>
    <property type="evidence" value="ECO:0007669"/>
    <property type="project" value="UniProtKB-KW"/>
</dbReference>
<evidence type="ECO:0000313" key="20">
    <source>
        <dbReference type="Proteomes" id="UP000663864"/>
    </source>
</evidence>
<dbReference type="EC" id="2.4.1.221" evidence="4"/>
<dbReference type="GO" id="GO:0007219">
    <property type="term" value="P:Notch signaling pathway"/>
    <property type="evidence" value="ECO:0007669"/>
    <property type="project" value="UniProtKB-KW"/>
</dbReference>